<sequence>MWHFPPSTKSFCFIFSDHFDITFLLDLFLSWVLFIDLPFLCLGIENLERVLGRLDGTSTNPST</sequence>
<evidence type="ECO:0000256" key="1">
    <source>
        <dbReference type="SAM" id="Phobius"/>
    </source>
</evidence>
<keyword evidence="1" id="KW-0472">Membrane</keyword>
<evidence type="ECO:0000313" key="2">
    <source>
        <dbReference type="EMBL" id="EDL79696.1"/>
    </source>
</evidence>
<dbReference type="AlphaFoldDB" id="A6HNU5"/>
<dbReference type="Proteomes" id="UP000234681">
    <property type="component" value="Chromosome 3"/>
</dbReference>
<organism evidence="2 3">
    <name type="scientific">Rattus norvegicus</name>
    <name type="common">Rat</name>
    <dbReference type="NCBI Taxonomy" id="10116"/>
    <lineage>
        <taxon>Eukaryota</taxon>
        <taxon>Metazoa</taxon>
        <taxon>Chordata</taxon>
        <taxon>Craniata</taxon>
        <taxon>Vertebrata</taxon>
        <taxon>Euteleostomi</taxon>
        <taxon>Mammalia</taxon>
        <taxon>Eutheria</taxon>
        <taxon>Euarchontoglires</taxon>
        <taxon>Glires</taxon>
        <taxon>Rodentia</taxon>
        <taxon>Myomorpha</taxon>
        <taxon>Muroidea</taxon>
        <taxon>Muridae</taxon>
        <taxon>Murinae</taxon>
        <taxon>Rattus</taxon>
    </lineage>
</organism>
<dbReference type="EMBL" id="CH473949">
    <property type="protein sequence ID" value="EDL79696.1"/>
    <property type="molecule type" value="Genomic_DNA"/>
</dbReference>
<evidence type="ECO:0000313" key="3">
    <source>
        <dbReference type="Proteomes" id="UP000234681"/>
    </source>
</evidence>
<proteinExistence type="predicted"/>
<accession>A6HNU5</accession>
<keyword evidence="1" id="KW-0812">Transmembrane</keyword>
<protein>
    <submittedName>
        <fullName evidence="2">RCG26219</fullName>
    </submittedName>
</protein>
<keyword evidence="1" id="KW-1133">Transmembrane helix</keyword>
<feature type="transmembrane region" description="Helical" evidence="1">
    <location>
        <begin position="23"/>
        <end position="44"/>
    </location>
</feature>
<reference evidence="3" key="1">
    <citation type="submission" date="2005-09" db="EMBL/GenBank/DDBJ databases">
        <authorList>
            <person name="Mural R.J."/>
            <person name="Li P.W."/>
            <person name="Adams M.D."/>
            <person name="Amanatides P.G."/>
            <person name="Baden-Tillson H."/>
            <person name="Barnstead M."/>
            <person name="Chin S.H."/>
            <person name="Dew I."/>
            <person name="Evans C.A."/>
            <person name="Ferriera S."/>
            <person name="Flanigan M."/>
            <person name="Fosler C."/>
            <person name="Glodek A."/>
            <person name="Gu Z."/>
            <person name="Holt R.A."/>
            <person name="Jennings D."/>
            <person name="Kraft C.L."/>
            <person name="Lu F."/>
            <person name="Nguyen T."/>
            <person name="Nusskern D.R."/>
            <person name="Pfannkoch C.M."/>
            <person name="Sitter C."/>
            <person name="Sutton G.G."/>
            <person name="Venter J.C."/>
            <person name="Wang Z."/>
            <person name="Woodage T."/>
            <person name="Zheng X.H."/>
            <person name="Zhong F."/>
        </authorList>
    </citation>
    <scope>NUCLEOTIDE SEQUENCE [LARGE SCALE GENOMIC DNA]</scope>
    <source>
        <strain>BN</strain>
        <strain evidence="3">Sprague-Dawley</strain>
    </source>
</reference>
<name>A6HNU5_RAT</name>
<gene>
    <name evidence="2" type="ORF">rCG_26219</name>
</gene>